<reference evidence="13 15" key="2">
    <citation type="submission" date="2013-03" db="EMBL/GenBank/DDBJ databases">
        <title>The Genome Sequence of Enterococcus gilvus ATCC BAA-350 (PacBio/Illumina hybrid assembly).</title>
        <authorList>
            <consortium name="The Broad Institute Genomics Platform"/>
            <consortium name="The Broad Institute Genome Sequencing Center for Infectious Disease"/>
            <person name="Earl A."/>
            <person name="Russ C."/>
            <person name="Gilmore M."/>
            <person name="Surin D."/>
            <person name="Walker B."/>
            <person name="Young S."/>
            <person name="Zeng Q."/>
            <person name="Gargeya S."/>
            <person name="Fitzgerald M."/>
            <person name="Haas B."/>
            <person name="Abouelleil A."/>
            <person name="Allen A.W."/>
            <person name="Alvarado L."/>
            <person name="Arachchi H.M."/>
            <person name="Berlin A.M."/>
            <person name="Chapman S.B."/>
            <person name="Gainer-Dewar J."/>
            <person name="Goldberg J."/>
            <person name="Griggs A."/>
            <person name="Gujja S."/>
            <person name="Hansen M."/>
            <person name="Howarth C."/>
            <person name="Imamovic A."/>
            <person name="Ireland A."/>
            <person name="Larimer J."/>
            <person name="McCowan C."/>
            <person name="Murphy C."/>
            <person name="Pearson M."/>
            <person name="Poon T.W."/>
            <person name="Priest M."/>
            <person name="Roberts A."/>
            <person name="Saif S."/>
            <person name="Shea T."/>
            <person name="Sisk P."/>
            <person name="Sykes S."/>
            <person name="Wortman J."/>
            <person name="Nusbaum C."/>
            <person name="Birren B."/>
        </authorList>
    </citation>
    <scope>NUCLEOTIDE SEQUENCE [LARGE SCALE GENOMIC DNA]</scope>
    <source>
        <strain evidence="13 15">ATCC BAA-350</strain>
    </source>
</reference>
<dbReference type="EC" id="1.1.1.6" evidence="5"/>
<dbReference type="eggNOG" id="COG0371">
    <property type="taxonomic scope" value="Bacteria"/>
</dbReference>
<feature type="binding site" evidence="10">
    <location>
        <position position="125"/>
    </location>
    <ligand>
        <name>NAD(+)</name>
        <dbReference type="ChEBI" id="CHEBI:57540"/>
    </ligand>
</feature>
<comment type="cofactor">
    <cofactor evidence="8">
        <name>Zn(2+)</name>
        <dbReference type="ChEBI" id="CHEBI:29105"/>
    </cofactor>
    <text evidence="8">Binds 1 zinc ion per subunit.</text>
</comment>
<protein>
    <recommendedName>
        <fullName evidence="6">Glycerol dehydrogenase</fullName>
        <ecNumber evidence="5">1.1.1.6</ecNumber>
    </recommendedName>
</protein>
<dbReference type="PATRIC" id="fig|1158614.3.peg.903"/>
<evidence type="ECO:0000256" key="2">
    <source>
        <dbReference type="ARBA" id="ARBA00023002"/>
    </source>
</evidence>
<dbReference type="CDD" id="cd08170">
    <property type="entry name" value="GlyDH"/>
    <property type="match status" value="1"/>
</dbReference>
<organism evidence="12 14">
    <name type="scientific">Enterococcus gilvus ATCC BAA-350</name>
    <dbReference type="NCBI Taxonomy" id="1158614"/>
    <lineage>
        <taxon>Bacteria</taxon>
        <taxon>Bacillati</taxon>
        <taxon>Bacillota</taxon>
        <taxon>Bacilli</taxon>
        <taxon>Lactobacillales</taxon>
        <taxon>Enterococcaceae</taxon>
        <taxon>Enterococcus</taxon>
    </lineage>
</organism>
<dbReference type="EMBL" id="ASWH01000002">
    <property type="protein sequence ID" value="EOW79347.1"/>
    <property type="molecule type" value="Genomic_DNA"/>
</dbReference>
<dbReference type="InterPro" id="IPR001670">
    <property type="entry name" value="ADH_Fe/GldA"/>
</dbReference>
<evidence type="ECO:0000256" key="1">
    <source>
        <dbReference type="ARBA" id="ARBA00022723"/>
    </source>
</evidence>
<dbReference type="Gene3D" id="1.20.1090.10">
    <property type="entry name" value="Dehydroquinate synthase-like - alpha domain"/>
    <property type="match status" value="1"/>
</dbReference>
<feature type="binding site" evidence="10">
    <location>
        <begin position="116"/>
        <end position="119"/>
    </location>
    <ligand>
        <name>NAD(+)</name>
        <dbReference type="ChEBI" id="CHEBI:57540"/>
    </ligand>
</feature>
<evidence type="ECO:0000259" key="11">
    <source>
        <dbReference type="Pfam" id="PF00465"/>
    </source>
</evidence>
<dbReference type="GO" id="GO:0008888">
    <property type="term" value="F:glycerol dehydrogenase (NAD+) activity"/>
    <property type="evidence" value="ECO:0007669"/>
    <property type="project" value="UniProtKB-EC"/>
</dbReference>
<evidence type="ECO:0000313" key="15">
    <source>
        <dbReference type="Proteomes" id="UP000014160"/>
    </source>
</evidence>
<comment type="catalytic activity">
    <reaction evidence="7">
        <text>glycerol + NAD(+) = dihydroxyacetone + NADH + H(+)</text>
        <dbReference type="Rhea" id="RHEA:13769"/>
        <dbReference type="ChEBI" id="CHEBI:15378"/>
        <dbReference type="ChEBI" id="CHEBI:16016"/>
        <dbReference type="ChEBI" id="CHEBI:17754"/>
        <dbReference type="ChEBI" id="CHEBI:57540"/>
        <dbReference type="ChEBI" id="CHEBI:57945"/>
        <dbReference type="EC" id="1.1.1.6"/>
    </reaction>
</comment>
<feature type="binding site" evidence="8">
    <location>
        <position position="171"/>
    </location>
    <ligand>
        <name>glycerol</name>
        <dbReference type="ChEBI" id="CHEBI:17754"/>
    </ligand>
</feature>
<feature type="binding site" evidence="10">
    <location>
        <begin position="94"/>
        <end position="98"/>
    </location>
    <ligand>
        <name>NAD(+)</name>
        <dbReference type="ChEBI" id="CHEBI:57540"/>
    </ligand>
</feature>
<dbReference type="RefSeq" id="WP_010779323.1">
    <property type="nucleotide sequence ID" value="NZ_ASWH01000002.1"/>
</dbReference>
<comment type="pathway">
    <text evidence="4">Polyol metabolism; glycerol fermentation; glycerone phosphate from glycerol (oxidative route): step 1/2.</text>
</comment>
<dbReference type="Gene3D" id="3.40.50.1970">
    <property type="match status" value="1"/>
</dbReference>
<feature type="binding site" evidence="10">
    <location>
        <position position="131"/>
    </location>
    <ligand>
        <name>NAD(+)</name>
        <dbReference type="ChEBI" id="CHEBI:57540"/>
    </ligand>
</feature>
<dbReference type="Proteomes" id="UP000014160">
    <property type="component" value="Unassembled WGS sequence"/>
</dbReference>
<keyword evidence="2" id="KW-0560">Oxidoreductase</keyword>
<accession>R2XSH7</accession>
<keyword evidence="15" id="KW-1185">Reference proteome</keyword>
<dbReference type="HOGENOM" id="CLU_044754_1_0_9"/>
<feature type="binding site" evidence="9">
    <location>
        <position position="121"/>
    </location>
    <ligand>
        <name>glycerol</name>
        <dbReference type="ChEBI" id="CHEBI:17754"/>
    </ligand>
</feature>
<evidence type="ECO:0000313" key="14">
    <source>
        <dbReference type="Proteomes" id="UP000013750"/>
    </source>
</evidence>
<evidence type="ECO:0000313" key="13">
    <source>
        <dbReference type="EMBL" id="EOW79347.1"/>
    </source>
</evidence>
<sequence>MTKIFVSPSDFILGKNILKTGKDYLTKFGTKPFLLGDSFVMEMVGNDFADYLNGEEFDVQKQVFEGEASMAAIEKFTSQTKELAADFIIGIGGGKTIDTVKAVAHNLSIPLVIIPTLASTDAPTSRMSVIYKEDGSLENYLFYGKNPDLVMVDSQVVANAPSRFLAAGFGDALSTWIEARAIKKAEQSTILQANQTLTSLAIAEKCEKIIFSYSRQAIQANEAKVVTPALEYVIEANILMSGLGFESGGTCAVHPIQNAFLVLGRGKNLMHGERVAFGILCQLMMEGVETEEFDRYLELLLELNLPTTLADQGLEDITADELRAVGETATAPWESIHKLPAEVSAESVIDAILAVDRYVKAYKEKH</sequence>
<dbReference type="EMBL" id="AJDQ01000004">
    <property type="protein sequence ID" value="EOI57899.1"/>
    <property type="molecule type" value="Genomic_DNA"/>
</dbReference>
<evidence type="ECO:0000256" key="9">
    <source>
        <dbReference type="PIRSR" id="PIRSR000112-2"/>
    </source>
</evidence>
<feature type="binding site" evidence="10">
    <location>
        <position position="37"/>
    </location>
    <ligand>
        <name>NAD(+)</name>
        <dbReference type="ChEBI" id="CHEBI:57540"/>
    </ligand>
</feature>
<dbReference type="AlphaFoldDB" id="R2XSH7"/>
<dbReference type="PANTHER" id="PTHR43616:SF5">
    <property type="entry name" value="GLYCEROL DEHYDROGENASE 1"/>
    <property type="match status" value="1"/>
</dbReference>
<name>R2XSH7_9ENTE</name>
<keyword evidence="8" id="KW-0862">Zinc</keyword>
<comment type="caution">
    <text evidence="12">The sequence shown here is derived from an EMBL/GenBank/DDBJ whole genome shotgun (WGS) entry which is preliminary data.</text>
</comment>
<evidence type="ECO:0000313" key="12">
    <source>
        <dbReference type="EMBL" id="EOI57899.1"/>
    </source>
</evidence>
<evidence type="ECO:0000256" key="7">
    <source>
        <dbReference type="ARBA" id="ARBA00049006"/>
    </source>
</evidence>
<evidence type="ECO:0000256" key="3">
    <source>
        <dbReference type="ARBA" id="ARBA00023027"/>
    </source>
</evidence>
<reference evidence="12 14" key="1">
    <citation type="submission" date="2013-02" db="EMBL/GenBank/DDBJ databases">
        <title>The Genome Sequence of Enterococcus gilvus ATCC BAA-350.</title>
        <authorList>
            <consortium name="The Broad Institute Genome Sequencing Platform"/>
            <consortium name="The Broad Institute Genome Sequencing Center for Infectious Disease"/>
            <person name="Earl A.M."/>
            <person name="Gilmore M.S."/>
            <person name="Lebreton F."/>
            <person name="Walker B."/>
            <person name="Young S.K."/>
            <person name="Zeng Q."/>
            <person name="Gargeya S."/>
            <person name="Fitzgerald M."/>
            <person name="Haas B."/>
            <person name="Abouelleil A."/>
            <person name="Alvarado L."/>
            <person name="Arachchi H.M."/>
            <person name="Berlin A.M."/>
            <person name="Chapman S.B."/>
            <person name="Dewar J."/>
            <person name="Goldberg J."/>
            <person name="Griggs A."/>
            <person name="Gujja S."/>
            <person name="Hansen M."/>
            <person name="Howarth C."/>
            <person name="Imamovic A."/>
            <person name="Larimer J."/>
            <person name="McCowan C."/>
            <person name="Murphy C."/>
            <person name="Neiman D."/>
            <person name="Pearson M."/>
            <person name="Priest M."/>
            <person name="Roberts A."/>
            <person name="Saif S."/>
            <person name="Shea T."/>
            <person name="Sisk P."/>
            <person name="Sykes S."/>
            <person name="Wortman J."/>
            <person name="Nusbaum C."/>
            <person name="Birren B."/>
        </authorList>
    </citation>
    <scope>NUCLEOTIDE SEQUENCE [LARGE SCALE GENOMIC DNA]</scope>
    <source>
        <strain evidence="12 14">ATCC BAA-350</strain>
    </source>
</reference>
<feature type="binding site" evidence="8">
    <location>
        <position position="271"/>
    </location>
    <ligand>
        <name>glycerol</name>
        <dbReference type="ChEBI" id="CHEBI:17754"/>
    </ligand>
</feature>
<evidence type="ECO:0000256" key="5">
    <source>
        <dbReference type="ARBA" id="ARBA00039147"/>
    </source>
</evidence>
<feature type="domain" description="Alcohol dehydrogenase iron-type/glycerol dehydrogenase GldA" evidence="11">
    <location>
        <begin position="8"/>
        <end position="153"/>
    </location>
</feature>
<dbReference type="Proteomes" id="UP000013750">
    <property type="component" value="Unassembled WGS sequence"/>
</dbReference>
<evidence type="ECO:0000256" key="8">
    <source>
        <dbReference type="PIRSR" id="PIRSR000112-1"/>
    </source>
</evidence>
<feature type="binding site" evidence="8">
    <location>
        <position position="254"/>
    </location>
    <ligand>
        <name>glycerol</name>
        <dbReference type="ChEBI" id="CHEBI:17754"/>
    </ligand>
</feature>
<keyword evidence="1 8" id="KW-0479">Metal-binding</keyword>
<dbReference type="GO" id="GO:0046872">
    <property type="term" value="F:metal ion binding"/>
    <property type="evidence" value="ECO:0007669"/>
    <property type="project" value="UniProtKB-KW"/>
</dbReference>
<evidence type="ECO:0000256" key="4">
    <source>
        <dbReference type="ARBA" id="ARBA00037918"/>
    </source>
</evidence>
<gene>
    <name evidence="13" type="ORF">I592_03487</name>
    <name evidence="12" type="ORF">UKC_00874</name>
</gene>
<dbReference type="OrthoDB" id="5198708at2"/>
<dbReference type="PANTHER" id="PTHR43616">
    <property type="entry name" value="GLYCEROL DEHYDROGENASE"/>
    <property type="match status" value="1"/>
</dbReference>
<evidence type="ECO:0000256" key="10">
    <source>
        <dbReference type="PIRSR" id="PIRSR000112-3"/>
    </source>
</evidence>
<proteinExistence type="predicted"/>
<evidence type="ECO:0000256" key="6">
    <source>
        <dbReference type="ARBA" id="ARBA00040132"/>
    </source>
</evidence>
<dbReference type="Pfam" id="PF00465">
    <property type="entry name" value="Fe-ADH"/>
    <property type="match status" value="1"/>
</dbReference>
<dbReference type="PIRSF" id="PIRSF000112">
    <property type="entry name" value="Glycerol_dehydrogenase"/>
    <property type="match status" value="1"/>
</dbReference>
<dbReference type="NCBIfam" id="NF006941">
    <property type="entry name" value="PRK09423.1"/>
    <property type="match status" value="1"/>
</dbReference>
<dbReference type="GO" id="GO:0005829">
    <property type="term" value="C:cytosol"/>
    <property type="evidence" value="ECO:0007669"/>
    <property type="project" value="TreeGrafter"/>
</dbReference>
<dbReference type="InterPro" id="IPR016205">
    <property type="entry name" value="Glycerol_DH"/>
</dbReference>
<keyword evidence="3 10" id="KW-0520">NAD</keyword>
<dbReference type="SUPFAM" id="SSF56796">
    <property type="entry name" value="Dehydroquinate synthase-like"/>
    <property type="match status" value="1"/>
</dbReference>